<dbReference type="PROSITE" id="PS51257">
    <property type="entry name" value="PROKAR_LIPOPROTEIN"/>
    <property type="match status" value="1"/>
</dbReference>
<organism evidence="4 5">
    <name type="scientific">Subtercola boreus</name>
    <dbReference type="NCBI Taxonomy" id="120213"/>
    <lineage>
        <taxon>Bacteria</taxon>
        <taxon>Bacillati</taxon>
        <taxon>Actinomycetota</taxon>
        <taxon>Actinomycetes</taxon>
        <taxon>Micrococcales</taxon>
        <taxon>Microbacteriaceae</taxon>
        <taxon>Subtercola</taxon>
    </lineage>
</organism>
<dbReference type="Gene3D" id="3.40.50.1110">
    <property type="entry name" value="SGNH hydrolase"/>
    <property type="match status" value="1"/>
</dbReference>
<accession>A0A3E0VQN8</accession>
<dbReference type="EMBL" id="NBXA01000022">
    <property type="protein sequence ID" value="RFA11955.1"/>
    <property type="molecule type" value="Genomic_DNA"/>
</dbReference>
<dbReference type="CDD" id="cd00229">
    <property type="entry name" value="SGNH_hydrolase"/>
    <property type="match status" value="1"/>
</dbReference>
<evidence type="ECO:0000259" key="3">
    <source>
        <dbReference type="Pfam" id="PF13472"/>
    </source>
</evidence>
<feature type="domain" description="SGNH hydrolase-type esterase" evidence="3">
    <location>
        <begin position="42"/>
        <end position="209"/>
    </location>
</feature>
<feature type="chain" id="PRO_5038873810" description="SGNH hydrolase-type esterase domain-containing protein" evidence="2">
    <location>
        <begin position="22"/>
        <end position="226"/>
    </location>
</feature>
<evidence type="ECO:0000313" key="4">
    <source>
        <dbReference type="EMBL" id="RFA11955.1"/>
    </source>
</evidence>
<dbReference type="InterPro" id="IPR013830">
    <property type="entry name" value="SGNH_hydro"/>
</dbReference>
<keyword evidence="1 2" id="KW-0732">Signal</keyword>
<dbReference type="PANTHER" id="PTHR30383:SF5">
    <property type="entry name" value="SGNH HYDROLASE-TYPE ESTERASE DOMAIN-CONTAINING PROTEIN"/>
    <property type="match status" value="1"/>
</dbReference>
<dbReference type="InterPro" id="IPR036514">
    <property type="entry name" value="SGNH_hydro_sf"/>
</dbReference>
<comment type="caution">
    <text evidence="4">The sequence shown here is derived from an EMBL/GenBank/DDBJ whole genome shotgun (WGS) entry which is preliminary data.</text>
</comment>
<evidence type="ECO:0000256" key="1">
    <source>
        <dbReference type="ARBA" id="ARBA00022729"/>
    </source>
</evidence>
<dbReference type="Pfam" id="PF13472">
    <property type="entry name" value="Lipase_GDSL_2"/>
    <property type="match status" value="1"/>
</dbReference>
<dbReference type="Pfam" id="PF08139">
    <property type="entry name" value="LPAM_1"/>
    <property type="match status" value="1"/>
</dbReference>
<dbReference type="InterPro" id="IPR012640">
    <property type="entry name" value="Membr_lipoprot_lipid_attach_CS"/>
</dbReference>
<dbReference type="PANTHER" id="PTHR30383">
    <property type="entry name" value="THIOESTERASE 1/PROTEASE 1/LYSOPHOSPHOLIPASE L1"/>
    <property type="match status" value="1"/>
</dbReference>
<dbReference type="RefSeq" id="WP_116283393.1">
    <property type="nucleotide sequence ID" value="NZ_NBXA01000022.1"/>
</dbReference>
<dbReference type="SUPFAM" id="SSF52266">
    <property type="entry name" value="SGNH hydrolase"/>
    <property type="match status" value="1"/>
</dbReference>
<feature type="signal peptide" evidence="2">
    <location>
        <begin position="1"/>
        <end position="21"/>
    </location>
</feature>
<sequence>MRRLLLAIVLALALTSCSSSAPAPSAGGPSDAASEVQPEVLIFGDSYTAGEGAERPTDGYAYRVGPALGWHVSVDGVGGTGYVNPNHAMGNYRTRLAASSYGDTFDIVLIEGGTNDQGAPADAFSAAVDDTLAAFGQRFPRARIILLGLFSWEDAITPEKSAVNSGLRAAADSHGLEFVDPLAGRWFTASDRATLINPADNHPNAAGYETMASRLVEDLRLVDGSD</sequence>
<proteinExistence type="predicted"/>
<reference evidence="4 5" key="1">
    <citation type="submission" date="2017-04" db="EMBL/GenBank/DDBJ databases">
        <title>Comparative genome analysis of Subtercola boreus.</title>
        <authorList>
            <person name="Cho Y.-J."/>
            <person name="Cho A."/>
            <person name="Kim O.-S."/>
            <person name="Lee J.-I."/>
        </authorList>
    </citation>
    <scope>NUCLEOTIDE SEQUENCE [LARGE SCALE GENOMIC DNA]</scope>
    <source>
        <strain evidence="4 5">P27444</strain>
    </source>
</reference>
<dbReference type="AlphaFoldDB" id="A0A3E0VQN8"/>
<dbReference type="InterPro" id="IPR051532">
    <property type="entry name" value="Ester_Hydrolysis_Enzymes"/>
</dbReference>
<dbReference type="OrthoDB" id="8215557at2"/>
<evidence type="ECO:0000313" key="5">
    <source>
        <dbReference type="Proteomes" id="UP000256709"/>
    </source>
</evidence>
<gene>
    <name evidence="4" type="ORF">B7R21_11485</name>
</gene>
<name>A0A3E0VQN8_9MICO</name>
<dbReference type="Proteomes" id="UP000256709">
    <property type="component" value="Unassembled WGS sequence"/>
</dbReference>
<evidence type="ECO:0000256" key="2">
    <source>
        <dbReference type="SAM" id="SignalP"/>
    </source>
</evidence>
<dbReference type="GO" id="GO:0004622">
    <property type="term" value="F:phosphatidylcholine lysophospholipase activity"/>
    <property type="evidence" value="ECO:0007669"/>
    <property type="project" value="TreeGrafter"/>
</dbReference>
<protein>
    <recommendedName>
        <fullName evidence="3">SGNH hydrolase-type esterase domain-containing protein</fullName>
    </recommendedName>
</protein>